<organism evidence="2 3">
    <name type="scientific">Tribonema minus</name>
    <dbReference type="NCBI Taxonomy" id="303371"/>
    <lineage>
        <taxon>Eukaryota</taxon>
        <taxon>Sar</taxon>
        <taxon>Stramenopiles</taxon>
        <taxon>Ochrophyta</taxon>
        <taxon>PX clade</taxon>
        <taxon>Xanthophyceae</taxon>
        <taxon>Tribonematales</taxon>
        <taxon>Tribonemataceae</taxon>
        <taxon>Tribonema</taxon>
    </lineage>
</organism>
<sequence>MPPKKGKAGGKGKPKRDRTQPYLRVEQGQYVLRPPPERRVAEMKALQEKFEEASARADALGPCETPFAGDSLVMVSTVDGESELASVWVFMGQPTFPAGAHREVSDLANEMRGTRNLIVCMGFHAQRGLLPKTLVKRGLLRKTLVKFIVCMGFHAQRRLLPKTLVKRELLPRMLVKVSAMEQQDLDIIERDLCDDPCLMQEVLGWVKDQWVPAKTTPAQPIFAKVTCTLALQLLSECDAVPMQLMQRANDAYRRVQAATGAELDHLNDVEIPQVIEAMNAVGYSEEVWDGLQGLFTRAQAERAAVADGAAPGLTLAQIDEALAAAAQPRSRDAACAAEPLLRAWRNRALAATFAAARHSARVAMARAQLGQSGAAEARDRATAGALWGAGDA</sequence>
<keyword evidence="3" id="KW-1185">Reference proteome</keyword>
<feature type="compositionally biased region" description="Basic residues" evidence="1">
    <location>
        <begin position="1"/>
        <end position="16"/>
    </location>
</feature>
<proteinExistence type="predicted"/>
<dbReference type="AlphaFoldDB" id="A0A835Z4I0"/>
<evidence type="ECO:0000313" key="2">
    <source>
        <dbReference type="EMBL" id="KAG5186870.1"/>
    </source>
</evidence>
<protein>
    <submittedName>
        <fullName evidence="2">Uncharacterized protein</fullName>
    </submittedName>
</protein>
<evidence type="ECO:0000313" key="3">
    <source>
        <dbReference type="Proteomes" id="UP000664859"/>
    </source>
</evidence>
<name>A0A835Z4I0_9STRA</name>
<reference evidence="2" key="1">
    <citation type="submission" date="2021-02" db="EMBL/GenBank/DDBJ databases">
        <title>First Annotated Genome of the Yellow-green Alga Tribonema minus.</title>
        <authorList>
            <person name="Mahan K.M."/>
        </authorList>
    </citation>
    <scope>NUCLEOTIDE SEQUENCE</scope>
    <source>
        <strain evidence="2">UTEX B ZZ1240</strain>
    </source>
</reference>
<evidence type="ECO:0000256" key="1">
    <source>
        <dbReference type="SAM" id="MobiDB-lite"/>
    </source>
</evidence>
<dbReference type="EMBL" id="JAFCMP010000101">
    <property type="protein sequence ID" value="KAG5186870.1"/>
    <property type="molecule type" value="Genomic_DNA"/>
</dbReference>
<comment type="caution">
    <text evidence="2">The sequence shown here is derived from an EMBL/GenBank/DDBJ whole genome shotgun (WGS) entry which is preliminary data.</text>
</comment>
<accession>A0A835Z4I0</accession>
<gene>
    <name evidence="2" type="ORF">JKP88DRAFT_308587</name>
</gene>
<dbReference type="Proteomes" id="UP000664859">
    <property type="component" value="Unassembled WGS sequence"/>
</dbReference>
<feature type="region of interest" description="Disordered" evidence="1">
    <location>
        <begin position="1"/>
        <end position="37"/>
    </location>
</feature>